<name>A0A937RGW7_9ACTN</name>
<dbReference type="SMART" id="SM00857">
    <property type="entry name" value="Resolvase"/>
    <property type="match status" value="1"/>
</dbReference>
<dbReference type="EMBL" id="JAEACQ010000123">
    <property type="protein sequence ID" value="MBL7626153.1"/>
    <property type="molecule type" value="Genomic_DNA"/>
</dbReference>
<evidence type="ECO:0000313" key="2">
    <source>
        <dbReference type="EMBL" id="MBL7626153.1"/>
    </source>
</evidence>
<feature type="domain" description="Resolvase/invertase-type recombinase catalytic" evidence="1">
    <location>
        <begin position="4"/>
        <end position="152"/>
    </location>
</feature>
<dbReference type="InterPro" id="IPR036162">
    <property type="entry name" value="Resolvase-like_N_sf"/>
</dbReference>
<dbReference type="Gene3D" id="3.40.50.1390">
    <property type="entry name" value="Resolvase, N-terminal catalytic domain"/>
    <property type="match status" value="1"/>
</dbReference>
<dbReference type="RefSeq" id="WP_202998634.1">
    <property type="nucleotide sequence ID" value="NZ_JADWYU010000102.1"/>
</dbReference>
<protein>
    <submittedName>
        <fullName evidence="2">Recombinase family protein</fullName>
    </submittedName>
</protein>
<dbReference type="Proteomes" id="UP000604475">
    <property type="component" value="Unassembled WGS sequence"/>
</dbReference>
<proteinExistence type="predicted"/>
<accession>A0A937RGW7</accession>
<evidence type="ECO:0000313" key="3">
    <source>
        <dbReference type="Proteomes" id="UP000604475"/>
    </source>
</evidence>
<evidence type="ECO:0000259" key="1">
    <source>
        <dbReference type="SMART" id="SM00857"/>
    </source>
</evidence>
<dbReference type="GO" id="GO:0000150">
    <property type="term" value="F:DNA strand exchange activity"/>
    <property type="evidence" value="ECO:0007669"/>
    <property type="project" value="InterPro"/>
</dbReference>
<dbReference type="InterPro" id="IPR006119">
    <property type="entry name" value="Resolv_N"/>
</dbReference>
<dbReference type="AlphaFoldDB" id="A0A937RGW7"/>
<reference evidence="2" key="1">
    <citation type="submission" date="2020-12" db="EMBL/GenBank/DDBJ databases">
        <title>Genomic characterization of non-nitrogen-fixing Frankia strains.</title>
        <authorList>
            <person name="Carlos-Shanley C."/>
            <person name="Guerra T."/>
            <person name="Hahn D."/>
        </authorList>
    </citation>
    <scope>NUCLEOTIDE SEQUENCE</scope>
    <source>
        <strain evidence="2">CN6</strain>
    </source>
</reference>
<comment type="caution">
    <text evidence="2">The sequence shown here is derived from an EMBL/GenBank/DDBJ whole genome shotgun (WGS) entry which is preliminary data.</text>
</comment>
<keyword evidence="3" id="KW-1185">Reference proteome</keyword>
<dbReference type="GO" id="GO:0003677">
    <property type="term" value="F:DNA binding"/>
    <property type="evidence" value="ECO:0007669"/>
    <property type="project" value="InterPro"/>
</dbReference>
<gene>
    <name evidence="2" type="ORF">I7412_02975</name>
</gene>
<dbReference type="SUPFAM" id="SSF53041">
    <property type="entry name" value="Resolvase-like"/>
    <property type="match status" value="1"/>
</dbReference>
<sequence length="173" mass="18827">MISFAFYGRVSAEENEDVSSSRNWQLARARELIEPYGVIVAEYFDVGQGRSLPWRGRPRANELLVDLMDPGRGFDAVVIGEAHRAFYGYQFGLVFALFSRHGVGLWIPELGGPVDPSSEAHRQIMSALGNLAQGESLNATSANLIKLRSGVLSGWRVVSWAVSGGGCRAGRVS</sequence>
<organism evidence="2 3">
    <name type="scientific">Frankia nepalensis</name>
    <dbReference type="NCBI Taxonomy" id="1836974"/>
    <lineage>
        <taxon>Bacteria</taxon>
        <taxon>Bacillati</taxon>
        <taxon>Actinomycetota</taxon>
        <taxon>Actinomycetes</taxon>
        <taxon>Frankiales</taxon>
        <taxon>Frankiaceae</taxon>
        <taxon>Frankia</taxon>
    </lineage>
</organism>